<feature type="region of interest" description="Disordered" evidence="1">
    <location>
        <begin position="282"/>
        <end position="318"/>
    </location>
</feature>
<dbReference type="Pfam" id="PF14223">
    <property type="entry name" value="Retrotran_gag_2"/>
    <property type="match status" value="1"/>
</dbReference>
<evidence type="ECO:0000259" key="2">
    <source>
        <dbReference type="Pfam" id="PF22936"/>
    </source>
</evidence>
<accession>A0A0D0A5X0</accession>
<evidence type="ECO:0000313" key="4">
    <source>
        <dbReference type="Proteomes" id="UP000054485"/>
    </source>
</evidence>
<dbReference type="EMBL" id="KN835907">
    <property type="protein sequence ID" value="KIK33604.1"/>
    <property type="molecule type" value="Genomic_DNA"/>
</dbReference>
<dbReference type="HOGENOM" id="CLU_047206_1_0_1"/>
<dbReference type="InParanoid" id="A0A0D0A5X0"/>
<dbReference type="OrthoDB" id="2665273at2759"/>
<sequence length="537" mass="57723">MTATSSKIAAITLSHTDLEKIELLDHGQNNWGTWSAKIRNYLLLKHGGGYLLGVITRPDDVLDPTGATTWDLNNLCIVAALSTQSSTEDQDFLLPFTDAHAAWTALKSRHEQVGPIAQILLIQQAFAIRYRRSERFALTSTQLTDLARRIYAIGIPKEEDFLTILMLNAMSEDLPHVRNHVADAIVISTPSAPYGPTNIRTRLELEQQLVDNDKGKGGDVAMVASNKGKPQRGRPPCPDCGQTTHTNCCSTCGGWWHSTKDCYGKGGAMEGKKDDIIAKRRAARAGGGNNNSNTTTKPSGTSTSRPTKGASTGKPGGLRYDTSGHAYLLDAETHKAIFVANAPPSSNLGATTPTKEFAGLAFDSPSSAFIEELPDDAFDALFAAIDLQASVDWRSHSKEVDFAGITYKAPNQRARTPVDPSIVPFFLDSGASVHISNVEADFYTLRPIPPRIVSGIGNSSIQAIGIGTIRLIRCAPPTDVLRLLTPLPAGSKLTVVHTCSRAPLPLIGSTPFLVANSPWIMHSSPIAHPLWRPGIGA</sequence>
<protein>
    <recommendedName>
        <fullName evidence="2">Retrovirus-related Pol polyprotein from transposon TNT 1-94-like beta-barrel domain-containing protein</fullName>
    </recommendedName>
</protein>
<dbReference type="Proteomes" id="UP000054485">
    <property type="component" value="Unassembled WGS sequence"/>
</dbReference>
<gene>
    <name evidence="3" type="ORF">CY34DRAFT_27017</name>
</gene>
<name>A0A0D0A5X0_9AGAM</name>
<evidence type="ECO:0000313" key="3">
    <source>
        <dbReference type="EMBL" id="KIK33604.1"/>
    </source>
</evidence>
<evidence type="ECO:0000256" key="1">
    <source>
        <dbReference type="SAM" id="MobiDB-lite"/>
    </source>
</evidence>
<dbReference type="AlphaFoldDB" id="A0A0D0A5X0"/>
<dbReference type="STRING" id="930992.A0A0D0A5X0"/>
<feature type="domain" description="Retrovirus-related Pol polyprotein from transposon TNT 1-94-like beta-barrel" evidence="2">
    <location>
        <begin position="425"/>
        <end position="472"/>
    </location>
</feature>
<dbReference type="Pfam" id="PF22936">
    <property type="entry name" value="Pol_BBD"/>
    <property type="match status" value="1"/>
</dbReference>
<keyword evidence="4" id="KW-1185">Reference proteome</keyword>
<reference evidence="3 4" key="1">
    <citation type="submission" date="2014-04" db="EMBL/GenBank/DDBJ databases">
        <authorList>
            <consortium name="DOE Joint Genome Institute"/>
            <person name="Kuo A."/>
            <person name="Ruytinx J."/>
            <person name="Rineau F."/>
            <person name="Colpaert J."/>
            <person name="Kohler A."/>
            <person name="Nagy L.G."/>
            <person name="Floudas D."/>
            <person name="Copeland A."/>
            <person name="Barry K.W."/>
            <person name="Cichocki N."/>
            <person name="Veneault-Fourrey C."/>
            <person name="LaButti K."/>
            <person name="Lindquist E.A."/>
            <person name="Lipzen A."/>
            <person name="Lundell T."/>
            <person name="Morin E."/>
            <person name="Murat C."/>
            <person name="Sun H."/>
            <person name="Tunlid A."/>
            <person name="Henrissat B."/>
            <person name="Grigoriev I.V."/>
            <person name="Hibbett D.S."/>
            <person name="Martin F."/>
            <person name="Nordberg H.P."/>
            <person name="Cantor M.N."/>
            <person name="Hua S.X."/>
        </authorList>
    </citation>
    <scope>NUCLEOTIDE SEQUENCE [LARGE SCALE GENOMIC DNA]</scope>
    <source>
        <strain evidence="3 4">UH-Slu-Lm8-n1</strain>
    </source>
</reference>
<reference evidence="4" key="2">
    <citation type="submission" date="2015-01" db="EMBL/GenBank/DDBJ databases">
        <title>Evolutionary Origins and Diversification of the Mycorrhizal Mutualists.</title>
        <authorList>
            <consortium name="DOE Joint Genome Institute"/>
            <consortium name="Mycorrhizal Genomics Consortium"/>
            <person name="Kohler A."/>
            <person name="Kuo A."/>
            <person name="Nagy L.G."/>
            <person name="Floudas D."/>
            <person name="Copeland A."/>
            <person name="Barry K.W."/>
            <person name="Cichocki N."/>
            <person name="Veneault-Fourrey C."/>
            <person name="LaButti K."/>
            <person name="Lindquist E.A."/>
            <person name="Lipzen A."/>
            <person name="Lundell T."/>
            <person name="Morin E."/>
            <person name="Murat C."/>
            <person name="Riley R."/>
            <person name="Ohm R."/>
            <person name="Sun H."/>
            <person name="Tunlid A."/>
            <person name="Henrissat B."/>
            <person name="Grigoriev I.V."/>
            <person name="Hibbett D.S."/>
            <person name="Martin F."/>
        </authorList>
    </citation>
    <scope>NUCLEOTIDE SEQUENCE [LARGE SCALE GENOMIC DNA]</scope>
    <source>
        <strain evidence="4">UH-Slu-Lm8-n1</strain>
    </source>
</reference>
<organism evidence="3 4">
    <name type="scientific">Suillus luteus UH-Slu-Lm8-n1</name>
    <dbReference type="NCBI Taxonomy" id="930992"/>
    <lineage>
        <taxon>Eukaryota</taxon>
        <taxon>Fungi</taxon>
        <taxon>Dikarya</taxon>
        <taxon>Basidiomycota</taxon>
        <taxon>Agaricomycotina</taxon>
        <taxon>Agaricomycetes</taxon>
        <taxon>Agaricomycetidae</taxon>
        <taxon>Boletales</taxon>
        <taxon>Suillineae</taxon>
        <taxon>Suillaceae</taxon>
        <taxon>Suillus</taxon>
    </lineage>
</organism>
<proteinExistence type="predicted"/>
<dbReference type="CDD" id="cd15489">
    <property type="entry name" value="PHD_SF"/>
    <property type="match status" value="1"/>
</dbReference>
<dbReference type="InterPro" id="IPR054722">
    <property type="entry name" value="PolX-like_BBD"/>
</dbReference>
<feature type="compositionally biased region" description="Low complexity" evidence="1">
    <location>
        <begin position="290"/>
        <end position="307"/>
    </location>
</feature>